<evidence type="ECO:0000313" key="2">
    <source>
        <dbReference type="EMBL" id="GAA3870282.1"/>
    </source>
</evidence>
<feature type="transmembrane region" description="Helical" evidence="1">
    <location>
        <begin position="190"/>
        <end position="208"/>
    </location>
</feature>
<feature type="transmembrane region" description="Helical" evidence="1">
    <location>
        <begin position="68"/>
        <end position="90"/>
    </location>
</feature>
<feature type="transmembrane region" description="Helical" evidence="1">
    <location>
        <begin position="6"/>
        <end position="26"/>
    </location>
</feature>
<keyword evidence="1" id="KW-0812">Transmembrane</keyword>
<feature type="transmembrane region" description="Helical" evidence="1">
    <location>
        <begin position="102"/>
        <end position="125"/>
    </location>
</feature>
<organism evidence="2 3">
    <name type="scientific">Leifsonia kafniensis</name>
    <dbReference type="NCBI Taxonomy" id="475957"/>
    <lineage>
        <taxon>Bacteria</taxon>
        <taxon>Bacillati</taxon>
        <taxon>Actinomycetota</taxon>
        <taxon>Actinomycetes</taxon>
        <taxon>Micrococcales</taxon>
        <taxon>Microbacteriaceae</taxon>
        <taxon>Leifsonia</taxon>
    </lineage>
</organism>
<dbReference type="RefSeq" id="WP_345063380.1">
    <property type="nucleotide sequence ID" value="NZ_BAABCN010000002.1"/>
</dbReference>
<evidence type="ECO:0000313" key="3">
    <source>
        <dbReference type="Proteomes" id="UP001501803"/>
    </source>
</evidence>
<dbReference type="Proteomes" id="UP001501803">
    <property type="component" value="Unassembled WGS sequence"/>
</dbReference>
<name>A0ABP7KBT9_9MICO</name>
<comment type="caution">
    <text evidence="2">The sequence shown here is derived from an EMBL/GenBank/DDBJ whole genome shotgun (WGS) entry which is preliminary data.</text>
</comment>
<gene>
    <name evidence="2" type="ORF">GCM10022381_11860</name>
</gene>
<keyword evidence="3" id="KW-1185">Reference proteome</keyword>
<proteinExistence type="predicted"/>
<evidence type="ECO:0000256" key="1">
    <source>
        <dbReference type="SAM" id="Phobius"/>
    </source>
</evidence>
<keyword evidence="1" id="KW-1133">Transmembrane helix</keyword>
<evidence type="ECO:0008006" key="4">
    <source>
        <dbReference type="Google" id="ProtNLM"/>
    </source>
</evidence>
<feature type="transmembrane region" description="Helical" evidence="1">
    <location>
        <begin position="38"/>
        <end position="62"/>
    </location>
</feature>
<sequence length="209" mass="20960">MTAASTLTTIAAVTLVIAGMTAAVGRHGGSPLRNSGRLGPIGTLGTVGMLGTGAIMLGALVLPDFSHFVAASLTIAVLLLVLAGVVAVRIKTQRPLGYAQRTAVAVTVVDIAFMSAAVVLMPVHFAAAQLTTAQLTTAHLTTAAQLGGTHSGGSPLTLSGGMMIWLVLVAWAFCAAVLSVPAIQRHSPDGAFQLACSGCMITAMAAMAL</sequence>
<keyword evidence="1" id="KW-0472">Membrane</keyword>
<feature type="transmembrane region" description="Helical" evidence="1">
    <location>
        <begin position="162"/>
        <end position="183"/>
    </location>
</feature>
<dbReference type="EMBL" id="BAABCN010000002">
    <property type="protein sequence ID" value="GAA3870282.1"/>
    <property type="molecule type" value="Genomic_DNA"/>
</dbReference>
<accession>A0ABP7KBT9</accession>
<reference evidence="3" key="1">
    <citation type="journal article" date="2019" name="Int. J. Syst. Evol. Microbiol.">
        <title>The Global Catalogue of Microorganisms (GCM) 10K type strain sequencing project: providing services to taxonomists for standard genome sequencing and annotation.</title>
        <authorList>
            <consortium name="The Broad Institute Genomics Platform"/>
            <consortium name="The Broad Institute Genome Sequencing Center for Infectious Disease"/>
            <person name="Wu L."/>
            <person name="Ma J."/>
        </authorList>
    </citation>
    <scope>NUCLEOTIDE SEQUENCE [LARGE SCALE GENOMIC DNA]</scope>
    <source>
        <strain evidence="3">JCM 17021</strain>
    </source>
</reference>
<protein>
    <recommendedName>
        <fullName evidence="4">DUF5134 domain-containing protein</fullName>
    </recommendedName>
</protein>